<protein>
    <recommendedName>
        <fullName evidence="16">3-oxo-5-alpha-steroid 4-dehydrogenase 1</fullName>
        <ecNumber evidence="4">1.3.1.22</ecNumber>
    </recommendedName>
    <alternativeName>
        <fullName evidence="17">SR type 1</fullName>
    </alternativeName>
    <alternativeName>
        <fullName evidence="18">Steroid 5-alpha-reductase 1</fullName>
    </alternativeName>
</protein>
<evidence type="ECO:0000313" key="25">
    <source>
        <dbReference type="Proteomes" id="UP000472262"/>
    </source>
</evidence>
<evidence type="ECO:0000256" key="10">
    <source>
        <dbReference type="ARBA" id="ARBA00022928"/>
    </source>
</evidence>
<dbReference type="Ensembl" id="ENSSGRT00000028574.1">
    <property type="protein sequence ID" value="ENSSGRP00000026526.1"/>
    <property type="gene ID" value="ENSSGRG00000015309.1"/>
</dbReference>
<evidence type="ECO:0000256" key="13">
    <source>
        <dbReference type="ARBA" id="ARBA00023098"/>
    </source>
</evidence>
<dbReference type="EC" id="1.3.1.22" evidence="4"/>
<evidence type="ECO:0000256" key="14">
    <source>
        <dbReference type="ARBA" id="ARBA00023136"/>
    </source>
</evidence>
<reference evidence="24" key="2">
    <citation type="submission" date="2025-09" db="UniProtKB">
        <authorList>
            <consortium name="Ensembl"/>
        </authorList>
    </citation>
    <scope>IDENTIFICATION</scope>
</reference>
<evidence type="ECO:0000256" key="9">
    <source>
        <dbReference type="ARBA" id="ARBA00022857"/>
    </source>
</evidence>
<feature type="transmembrane region" description="Helical" evidence="22">
    <location>
        <begin position="154"/>
        <end position="174"/>
    </location>
</feature>
<dbReference type="InParanoid" id="A0A672LRT7"/>
<accession>A0A672LRT7</accession>
<evidence type="ECO:0000256" key="1">
    <source>
        <dbReference type="ARBA" id="ARBA00004154"/>
    </source>
</evidence>
<organism evidence="24 25">
    <name type="scientific">Sinocyclocheilus grahami</name>
    <name type="common">Dianchi golden-line fish</name>
    <name type="synonym">Barbus grahami</name>
    <dbReference type="NCBI Taxonomy" id="75366"/>
    <lineage>
        <taxon>Eukaryota</taxon>
        <taxon>Metazoa</taxon>
        <taxon>Chordata</taxon>
        <taxon>Craniata</taxon>
        <taxon>Vertebrata</taxon>
        <taxon>Euteleostomi</taxon>
        <taxon>Actinopterygii</taxon>
        <taxon>Neopterygii</taxon>
        <taxon>Teleostei</taxon>
        <taxon>Ostariophysi</taxon>
        <taxon>Cypriniformes</taxon>
        <taxon>Cyprinidae</taxon>
        <taxon>Cyprininae</taxon>
        <taxon>Sinocyclocheilus</taxon>
    </lineage>
</organism>
<dbReference type="AlphaFoldDB" id="A0A672LRT7"/>
<keyword evidence="13" id="KW-0443">Lipid metabolism</keyword>
<evidence type="ECO:0000256" key="7">
    <source>
        <dbReference type="ARBA" id="ARBA00022824"/>
    </source>
</evidence>
<dbReference type="InterPro" id="IPR039357">
    <property type="entry name" value="SRD5A/TECR"/>
</dbReference>
<comment type="catalytic activity">
    <reaction evidence="21">
        <text>17beta-hydroxy-5alpha-androstan-3-one + NADP(+) = testosterone + NADPH + H(+)</text>
        <dbReference type="Rhea" id="RHEA:50820"/>
        <dbReference type="ChEBI" id="CHEBI:15378"/>
        <dbReference type="ChEBI" id="CHEBI:16330"/>
        <dbReference type="ChEBI" id="CHEBI:17347"/>
        <dbReference type="ChEBI" id="CHEBI:57783"/>
        <dbReference type="ChEBI" id="CHEBI:58349"/>
        <dbReference type="EC" id="1.3.1.22"/>
    </reaction>
    <physiologicalReaction direction="right-to-left" evidence="21">
        <dbReference type="Rhea" id="RHEA:50822"/>
    </physiologicalReaction>
</comment>
<keyword evidence="25" id="KW-1185">Reference proteome</keyword>
<evidence type="ECO:0000256" key="5">
    <source>
        <dbReference type="ARBA" id="ARBA00022692"/>
    </source>
</evidence>
<keyword evidence="8" id="KW-0492">Microsome</keyword>
<dbReference type="OMA" id="PANWVTH"/>
<keyword evidence="14 22" id="KW-0472">Membrane</keyword>
<dbReference type="PROSITE" id="PS50244">
    <property type="entry name" value="S5A_REDUCTASE"/>
    <property type="match status" value="1"/>
</dbReference>
<evidence type="ECO:0000313" key="24">
    <source>
        <dbReference type="Ensembl" id="ENSSGRP00000026526.1"/>
    </source>
</evidence>
<dbReference type="Pfam" id="PF02544">
    <property type="entry name" value="Steroid_dh"/>
    <property type="match status" value="1"/>
</dbReference>
<evidence type="ECO:0000256" key="11">
    <source>
        <dbReference type="ARBA" id="ARBA00022989"/>
    </source>
</evidence>
<keyword evidence="10" id="KW-0726">Sexual differentiation</keyword>
<dbReference type="FunFam" id="1.20.120.1630:FF:000002">
    <property type="entry name" value="Steroid 5 alpha-reductase 1"/>
    <property type="match status" value="1"/>
</dbReference>
<evidence type="ECO:0000256" key="3">
    <source>
        <dbReference type="ARBA" id="ARBA00007742"/>
    </source>
</evidence>
<keyword evidence="12" id="KW-0560">Oxidoreductase</keyword>
<evidence type="ECO:0000256" key="6">
    <source>
        <dbReference type="ARBA" id="ARBA00022782"/>
    </source>
</evidence>
<gene>
    <name evidence="24" type="primary">LOC107595623</name>
</gene>
<dbReference type="PANTHER" id="PTHR10556:SF57">
    <property type="entry name" value="3-OXO-5-ALPHA-STEROID 4-DEHYDROGENASE 1"/>
    <property type="match status" value="1"/>
</dbReference>
<comment type="function">
    <text evidence="15">Converts testosterone into 5-alpha-dihydrotestosterone and progesterone or corticosterone into their corresponding 5-alpha-3-oxosteroids. It plays a central role in sexual differentiation and androgen physiology.</text>
</comment>
<evidence type="ECO:0000256" key="8">
    <source>
        <dbReference type="ARBA" id="ARBA00022848"/>
    </source>
</evidence>
<dbReference type="GO" id="GO:0005789">
    <property type="term" value="C:endoplasmic reticulum membrane"/>
    <property type="evidence" value="ECO:0007669"/>
    <property type="project" value="UniProtKB-SubCell"/>
</dbReference>
<evidence type="ECO:0000256" key="22">
    <source>
        <dbReference type="SAM" id="Phobius"/>
    </source>
</evidence>
<evidence type="ECO:0000256" key="15">
    <source>
        <dbReference type="ARBA" id="ARBA00037789"/>
    </source>
</evidence>
<sequence>MGGSFGFLHGVSLCCGRVTKYYSNLSSTEVVFRLAIMDALLKTLFSSEEQELYVLDCLAYLMMVMAFITFVTLLFEHVPYGRYASSRYGFPVNVKVAWFVQELPAFLVPLSLVLWCPCAKIMHLPNQSLLLMFLCHYVQRSLIFPFLIRGGKSTPFISFVLAFVFCIYNGYLQARYLSHYADYPPGWVTHPCFIIGSCMWFLGWIINIHSDHILRNLRKPAETGYKIPRGGMFEYVSGANYFGEIVEWAGFALAGHSIHSAAFALFTLIVLSSRGMAHHKWYLTKFENYPKSRKALIPLVL</sequence>
<name>A0A672LRT7_SINGR</name>
<evidence type="ECO:0000256" key="18">
    <source>
        <dbReference type="ARBA" id="ARBA00042579"/>
    </source>
</evidence>
<comment type="catalytic activity">
    <reaction evidence="19">
        <text>5alpha-pregnane-3,20-dione + NADP(+) = progesterone + NADPH + H(+)</text>
        <dbReference type="Rhea" id="RHEA:21952"/>
        <dbReference type="ChEBI" id="CHEBI:15378"/>
        <dbReference type="ChEBI" id="CHEBI:17026"/>
        <dbReference type="ChEBI" id="CHEBI:28952"/>
        <dbReference type="ChEBI" id="CHEBI:57783"/>
        <dbReference type="ChEBI" id="CHEBI:58349"/>
        <dbReference type="EC" id="1.3.1.22"/>
    </reaction>
    <physiologicalReaction direction="right-to-left" evidence="19">
        <dbReference type="Rhea" id="RHEA:21954"/>
    </physiologicalReaction>
</comment>
<evidence type="ECO:0000256" key="2">
    <source>
        <dbReference type="ARBA" id="ARBA00004477"/>
    </source>
</evidence>
<keyword evidence="5 22" id="KW-0812">Transmembrane</keyword>
<feature type="transmembrane region" description="Helical" evidence="22">
    <location>
        <begin position="186"/>
        <end position="206"/>
    </location>
</feature>
<evidence type="ECO:0000259" key="23">
    <source>
        <dbReference type="Pfam" id="PF02544"/>
    </source>
</evidence>
<dbReference type="PIRSF" id="PIRSF015596">
    <property type="entry name" value="5_alpha-SR2"/>
    <property type="match status" value="1"/>
</dbReference>
<comment type="similarity">
    <text evidence="3">Belongs to the steroid 5-alpha reductase family.</text>
</comment>
<dbReference type="GO" id="GO:0030154">
    <property type="term" value="P:cell differentiation"/>
    <property type="evidence" value="ECO:0007669"/>
    <property type="project" value="UniProtKB-KW"/>
</dbReference>
<dbReference type="GO" id="GO:0007548">
    <property type="term" value="P:sex differentiation"/>
    <property type="evidence" value="ECO:0007669"/>
    <property type="project" value="UniProtKB-KW"/>
</dbReference>
<dbReference type="Proteomes" id="UP000472262">
    <property type="component" value="Unassembled WGS sequence"/>
</dbReference>
<reference evidence="24" key="1">
    <citation type="submission" date="2025-08" db="UniProtKB">
        <authorList>
            <consortium name="Ensembl"/>
        </authorList>
    </citation>
    <scope>IDENTIFICATION</scope>
</reference>
<evidence type="ECO:0000256" key="19">
    <source>
        <dbReference type="ARBA" id="ARBA00048292"/>
    </source>
</evidence>
<evidence type="ECO:0000256" key="4">
    <source>
        <dbReference type="ARBA" id="ARBA00012049"/>
    </source>
</evidence>
<dbReference type="InterPro" id="IPR016636">
    <property type="entry name" value="3-oxo-5-alpha-steroid_4-DH"/>
</dbReference>
<evidence type="ECO:0000256" key="21">
    <source>
        <dbReference type="ARBA" id="ARBA00049397"/>
    </source>
</evidence>
<keyword evidence="9" id="KW-0521">NADP</keyword>
<dbReference type="Gene3D" id="1.20.120.1630">
    <property type="match status" value="1"/>
</dbReference>
<feature type="domain" description="3-oxo-5-alpha-steroid 4-dehydrogenase C-terminal" evidence="23">
    <location>
        <begin position="153"/>
        <end position="301"/>
    </location>
</feature>
<keyword evidence="6" id="KW-0221">Differentiation</keyword>
<dbReference type="GO" id="GO:0006702">
    <property type="term" value="P:androgen biosynthetic process"/>
    <property type="evidence" value="ECO:0007669"/>
    <property type="project" value="UniProtKB-ARBA"/>
</dbReference>
<keyword evidence="7" id="KW-0256">Endoplasmic reticulum</keyword>
<keyword evidence="11 22" id="KW-1133">Transmembrane helix</keyword>
<dbReference type="PANTHER" id="PTHR10556">
    <property type="entry name" value="3-OXO-5-ALPHA-STEROID 4-DEHYDROGENASE"/>
    <property type="match status" value="1"/>
</dbReference>
<feature type="transmembrane region" description="Helical" evidence="22">
    <location>
        <begin position="52"/>
        <end position="75"/>
    </location>
</feature>
<evidence type="ECO:0000256" key="12">
    <source>
        <dbReference type="ARBA" id="ARBA00023002"/>
    </source>
</evidence>
<evidence type="ECO:0000256" key="16">
    <source>
        <dbReference type="ARBA" id="ARBA00039428"/>
    </source>
</evidence>
<proteinExistence type="inferred from homology"/>
<evidence type="ECO:0000256" key="17">
    <source>
        <dbReference type="ARBA" id="ARBA00041664"/>
    </source>
</evidence>
<comment type="catalytic activity">
    <reaction evidence="20">
        <text>androst-4-ene-3,17-dione + NADPH + H(+) = 5alpha-androstan-3,17-dione + NADP(+)</text>
        <dbReference type="Rhea" id="RHEA:50816"/>
        <dbReference type="ChEBI" id="CHEBI:15378"/>
        <dbReference type="ChEBI" id="CHEBI:15994"/>
        <dbReference type="ChEBI" id="CHEBI:16422"/>
        <dbReference type="ChEBI" id="CHEBI:57783"/>
        <dbReference type="ChEBI" id="CHEBI:58349"/>
    </reaction>
    <physiologicalReaction direction="left-to-right" evidence="20">
        <dbReference type="Rhea" id="RHEA:50817"/>
    </physiologicalReaction>
</comment>
<dbReference type="GO" id="GO:0047751">
    <property type="term" value="F:3-oxo-5-alpha-steroid 4-dehydrogenase (NADP+) activity"/>
    <property type="evidence" value="ECO:0007669"/>
    <property type="project" value="UniProtKB-EC"/>
</dbReference>
<evidence type="ECO:0000256" key="20">
    <source>
        <dbReference type="ARBA" id="ARBA00049166"/>
    </source>
</evidence>
<comment type="subcellular location">
    <subcellularLocation>
        <location evidence="2">Endoplasmic reticulum membrane</location>
        <topology evidence="2">Multi-pass membrane protein</topology>
    </subcellularLocation>
    <subcellularLocation>
        <location evidence="1">Microsome membrane</location>
        <topology evidence="1">Multi-pass membrane protein</topology>
    </subcellularLocation>
</comment>
<dbReference type="FunCoup" id="A0A672LRT7">
    <property type="interactions" value="417"/>
</dbReference>
<feature type="transmembrane region" description="Helical" evidence="22">
    <location>
        <begin position="248"/>
        <end position="271"/>
    </location>
</feature>
<dbReference type="InterPro" id="IPR001104">
    <property type="entry name" value="3-oxo-5_a-steroid_4-DH_C"/>
</dbReference>